<dbReference type="InterPro" id="IPR007387">
    <property type="entry name" value="TRAP_DctQ"/>
</dbReference>
<evidence type="ECO:0000256" key="8">
    <source>
        <dbReference type="ARBA" id="ARBA00038436"/>
    </source>
</evidence>
<feature type="transmembrane region" description="Helical" evidence="9">
    <location>
        <begin position="88"/>
        <end position="111"/>
    </location>
</feature>
<reference evidence="11 12" key="1">
    <citation type="submission" date="2022-09" db="EMBL/GenBank/DDBJ databases">
        <title>Chelativorans salina sp. nov., a novel slightly halophilic bacterium isolated from a saline lake sediment enrichment.</title>
        <authorList>
            <person name="Gao L."/>
            <person name="Fang B.-Z."/>
            <person name="Li W.-J."/>
        </authorList>
    </citation>
    <scope>NUCLEOTIDE SEQUENCE [LARGE SCALE GENOMIC DNA]</scope>
    <source>
        <strain evidence="11 12">EGI FJ00035</strain>
    </source>
</reference>
<evidence type="ECO:0000256" key="3">
    <source>
        <dbReference type="ARBA" id="ARBA00022475"/>
    </source>
</evidence>
<comment type="function">
    <text evidence="9">Part of the tripartite ATP-independent periplasmic (TRAP) transport system.</text>
</comment>
<protein>
    <recommendedName>
        <fullName evidence="9">TRAP transporter small permease protein</fullName>
    </recommendedName>
</protein>
<keyword evidence="4 9" id="KW-0997">Cell inner membrane</keyword>
<dbReference type="InterPro" id="IPR055348">
    <property type="entry name" value="DctQ"/>
</dbReference>
<comment type="subcellular location">
    <subcellularLocation>
        <location evidence="1 9">Cell inner membrane</location>
        <topology evidence="1 9">Multi-pass membrane protein</topology>
    </subcellularLocation>
</comment>
<feature type="transmembrane region" description="Helical" evidence="9">
    <location>
        <begin position="131"/>
        <end position="150"/>
    </location>
</feature>
<evidence type="ECO:0000259" key="10">
    <source>
        <dbReference type="Pfam" id="PF04290"/>
    </source>
</evidence>
<dbReference type="PANTHER" id="PTHR35011">
    <property type="entry name" value="2,3-DIKETO-L-GULONATE TRAP TRANSPORTER SMALL PERMEASE PROTEIN YIAM"/>
    <property type="match status" value="1"/>
</dbReference>
<evidence type="ECO:0000256" key="6">
    <source>
        <dbReference type="ARBA" id="ARBA00022989"/>
    </source>
</evidence>
<comment type="caution">
    <text evidence="11">The sequence shown here is derived from an EMBL/GenBank/DDBJ whole genome shotgun (WGS) entry which is preliminary data.</text>
</comment>
<gene>
    <name evidence="11" type="ORF">N5A92_25560</name>
</gene>
<dbReference type="EMBL" id="JAOCZP010000013">
    <property type="protein sequence ID" value="MCT7378381.1"/>
    <property type="molecule type" value="Genomic_DNA"/>
</dbReference>
<dbReference type="Pfam" id="PF04290">
    <property type="entry name" value="DctQ"/>
    <property type="match status" value="1"/>
</dbReference>
<proteinExistence type="inferred from homology"/>
<dbReference type="PANTHER" id="PTHR35011:SF2">
    <property type="entry name" value="2,3-DIKETO-L-GULONATE TRAP TRANSPORTER SMALL PERMEASE PROTEIN YIAM"/>
    <property type="match status" value="1"/>
</dbReference>
<comment type="similarity">
    <text evidence="8 9">Belongs to the TRAP transporter small permease family.</text>
</comment>
<keyword evidence="7 9" id="KW-0472">Membrane</keyword>
<keyword evidence="12" id="KW-1185">Reference proteome</keyword>
<feature type="transmembrane region" description="Helical" evidence="9">
    <location>
        <begin position="12"/>
        <end position="38"/>
    </location>
</feature>
<evidence type="ECO:0000313" key="12">
    <source>
        <dbReference type="Proteomes" id="UP001320831"/>
    </source>
</evidence>
<comment type="subunit">
    <text evidence="9">The complex comprises the extracytoplasmic solute receptor protein and the two transmembrane proteins.</text>
</comment>
<evidence type="ECO:0000256" key="4">
    <source>
        <dbReference type="ARBA" id="ARBA00022519"/>
    </source>
</evidence>
<keyword evidence="2 9" id="KW-0813">Transport</keyword>
<evidence type="ECO:0000256" key="7">
    <source>
        <dbReference type="ARBA" id="ARBA00023136"/>
    </source>
</evidence>
<sequence>MLAFLRTNVDRLIGLSSLLGSAALVLVTCVVLVDVIGRYFGAPLRGAQDIGQMSMVIIVFGGMAYCDRIKGHIAVDIFENAFPPRLNHAIDIAVAMLGAAIFSAIAWKVIQSAQLSLMLNLSTNIINLPKAWFQWALAGFSILTALTMALRAVEIILAGPEVHGEQGREVL</sequence>
<evidence type="ECO:0000256" key="9">
    <source>
        <dbReference type="RuleBase" id="RU369079"/>
    </source>
</evidence>
<evidence type="ECO:0000256" key="1">
    <source>
        <dbReference type="ARBA" id="ARBA00004429"/>
    </source>
</evidence>
<evidence type="ECO:0000256" key="2">
    <source>
        <dbReference type="ARBA" id="ARBA00022448"/>
    </source>
</evidence>
<name>A0ABT2LV30_9HYPH</name>
<dbReference type="Proteomes" id="UP001320831">
    <property type="component" value="Unassembled WGS sequence"/>
</dbReference>
<accession>A0ABT2LV30</accession>
<dbReference type="RefSeq" id="WP_260907300.1">
    <property type="nucleotide sequence ID" value="NZ_JAOCZP010000013.1"/>
</dbReference>
<organism evidence="11 12">
    <name type="scientific">Chelativorans salis</name>
    <dbReference type="NCBI Taxonomy" id="2978478"/>
    <lineage>
        <taxon>Bacteria</taxon>
        <taxon>Pseudomonadati</taxon>
        <taxon>Pseudomonadota</taxon>
        <taxon>Alphaproteobacteria</taxon>
        <taxon>Hyphomicrobiales</taxon>
        <taxon>Phyllobacteriaceae</taxon>
        <taxon>Chelativorans</taxon>
    </lineage>
</organism>
<keyword evidence="6 9" id="KW-1133">Transmembrane helix</keyword>
<evidence type="ECO:0000256" key="5">
    <source>
        <dbReference type="ARBA" id="ARBA00022692"/>
    </source>
</evidence>
<feature type="domain" description="Tripartite ATP-independent periplasmic transporters DctQ component" evidence="10">
    <location>
        <begin position="28"/>
        <end position="155"/>
    </location>
</feature>
<feature type="transmembrane region" description="Helical" evidence="9">
    <location>
        <begin position="50"/>
        <end position="67"/>
    </location>
</feature>
<keyword evidence="3" id="KW-1003">Cell membrane</keyword>
<evidence type="ECO:0000313" key="11">
    <source>
        <dbReference type="EMBL" id="MCT7378381.1"/>
    </source>
</evidence>
<keyword evidence="5 9" id="KW-0812">Transmembrane</keyword>